<evidence type="ECO:0000259" key="2">
    <source>
        <dbReference type="Pfam" id="PF22013"/>
    </source>
</evidence>
<dbReference type="EMBL" id="OCMT01000001">
    <property type="protein sequence ID" value="SOD12992.1"/>
    <property type="molecule type" value="Genomic_DNA"/>
</dbReference>
<evidence type="ECO:0000313" key="4">
    <source>
        <dbReference type="Proteomes" id="UP000219281"/>
    </source>
</evidence>
<dbReference type="InterPro" id="IPR054168">
    <property type="entry name" value="PG_1098_Fer"/>
</dbReference>
<gene>
    <name evidence="3" type="ORF">SAMN06297358_0952</name>
</gene>
<organism evidence="3 4">
    <name type="scientific">Pedobacter xixiisoli</name>
    <dbReference type="NCBI Taxonomy" id="1476464"/>
    <lineage>
        <taxon>Bacteria</taxon>
        <taxon>Pseudomonadati</taxon>
        <taxon>Bacteroidota</taxon>
        <taxon>Sphingobacteriia</taxon>
        <taxon>Sphingobacteriales</taxon>
        <taxon>Sphingobacteriaceae</taxon>
        <taxon>Pedobacter</taxon>
    </lineage>
</organism>
<dbReference type="Pfam" id="PF18096">
    <property type="entry name" value="Thump_like"/>
    <property type="match status" value="1"/>
</dbReference>
<dbReference type="Gene3D" id="3.40.50.150">
    <property type="entry name" value="Vaccinia Virus protein VP39"/>
    <property type="match status" value="1"/>
</dbReference>
<reference evidence="4" key="1">
    <citation type="submission" date="2017-09" db="EMBL/GenBank/DDBJ databases">
        <authorList>
            <person name="Varghese N."/>
            <person name="Submissions S."/>
        </authorList>
    </citation>
    <scope>NUCLEOTIDE SEQUENCE [LARGE SCALE GENOMIC DNA]</scope>
    <source>
        <strain evidence="4">CGMCC 1.12803</strain>
    </source>
</reference>
<dbReference type="SUPFAM" id="SSF53335">
    <property type="entry name" value="S-adenosyl-L-methionine-dependent methyltransferases"/>
    <property type="match status" value="1"/>
</dbReference>
<dbReference type="InterPro" id="IPR029063">
    <property type="entry name" value="SAM-dependent_MTases_sf"/>
</dbReference>
<evidence type="ECO:0000259" key="1">
    <source>
        <dbReference type="Pfam" id="PF18096"/>
    </source>
</evidence>
<sequence>MINSLLSKEVQAYINSNLNAEVSKIALSKSPFDGLSAAELANQIVAKKKSEKKLPTWFNQENIVYPSTLSVEQTSSEDTATYKQQLVKGSSLIDITAGFGVDSFYFAQVLNEVYSCEINTELSAISAHNAKVLGAANIRCLAVNGLDYLQSVDKSFGTIYIDPARRNTSGKVFKLADCTPNVVEHLDLLLKKAERIIIKTSPLLDLQAGLTELKHVSEIHIVSVKNECKELLWVIDKEFTGQPKIVCTTLNTEIKQIELPLYDDHRTSYITIELKGGFLYEPDVALMKSGAFNAIANQFELKKLGKQSHLYFSEEFDKSFIGRVFKIETNLAPNELKKKKSLQGNVIVRNFPERAENLVKKLKVKPNQETFYVFTQVQQQYVVFKTNIVQYY</sequence>
<dbReference type="OrthoDB" id="1000417at2"/>
<feature type="domain" description="THUMP-like" evidence="1">
    <location>
        <begin position="322"/>
        <end position="379"/>
    </location>
</feature>
<protein>
    <submittedName>
        <fullName evidence="3">Uncharacterized protein</fullName>
    </submittedName>
</protein>
<dbReference type="Pfam" id="PF22013">
    <property type="entry name" value="PG_1098_Fer"/>
    <property type="match status" value="1"/>
</dbReference>
<name>A0A285ZTM9_9SPHI</name>
<accession>A0A285ZTM9</accession>
<dbReference type="Gene3D" id="1.10.10.1110">
    <property type="entry name" value="Methyltransferase PG1098, N-terminal domain"/>
    <property type="match status" value="1"/>
</dbReference>
<evidence type="ECO:0000313" key="3">
    <source>
        <dbReference type="EMBL" id="SOD12992.1"/>
    </source>
</evidence>
<dbReference type="InterPro" id="IPR041497">
    <property type="entry name" value="Thump-like"/>
</dbReference>
<dbReference type="AlphaFoldDB" id="A0A285ZTM9"/>
<dbReference type="Proteomes" id="UP000219281">
    <property type="component" value="Unassembled WGS sequence"/>
</dbReference>
<dbReference type="RefSeq" id="WP_097129235.1">
    <property type="nucleotide sequence ID" value="NZ_OCMT01000001.1"/>
</dbReference>
<proteinExistence type="predicted"/>
<keyword evidence="4" id="KW-1185">Reference proteome</keyword>
<feature type="domain" description="PG-1098 ferredoxin-like" evidence="2">
    <location>
        <begin position="278"/>
        <end position="320"/>
    </location>
</feature>